<organism evidence="2 3">
    <name type="scientific">Tegillarca granosa</name>
    <name type="common">Malaysian cockle</name>
    <name type="synonym">Anadara granosa</name>
    <dbReference type="NCBI Taxonomy" id="220873"/>
    <lineage>
        <taxon>Eukaryota</taxon>
        <taxon>Metazoa</taxon>
        <taxon>Spiralia</taxon>
        <taxon>Lophotrochozoa</taxon>
        <taxon>Mollusca</taxon>
        <taxon>Bivalvia</taxon>
        <taxon>Autobranchia</taxon>
        <taxon>Pteriomorphia</taxon>
        <taxon>Arcoida</taxon>
        <taxon>Arcoidea</taxon>
        <taxon>Arcidae</taxon>
        <taxon>Tegillarca</taxon>
    </lineage>
</organism>
<evidence type="ECO:0000256" key="1">
    <source>
        <dbReference type="SAM" id="MobiDB-lite"/>
    </source>
</evidence>
<reference evidence="2 3" key="1">
    <citation type="submission" date="2022-12" db="EMBL/GenBank/DDBJ databases">
        <title>Chromosome-level genome of Tegillarca granosa.</title>
        <authorList>
            <person name="Kim J."/>
        </authorList>
    </citation>
    <scope>NUCLEOTIDE SEQUENCE [LARGE SCALE GENOMIC DNA]</scope>
    <source>
        <strain evidence="2">Teg-2019</strain>
        <tissue evidence="2">Adductor muscle</tissue>
    </source>
</reference>
<accession>A0ABQ9FF31</accession>
<proteinExistence type="predicted"/>
<gene>
    <name evidence="2" type="ORF">KUTeg_006540</name>
</gene>
<keyword evidence="3" id="KW-1185">Reference proteome</keyword>
<feature type="region of interest" description="Disordered" evidence="1">
    <location>
        <begin position="139"/>
        <end position="159"/>
    </location>
</feature>
<dbReference type="EMBL" id="JARBDR010000332">
    <property type="protein sequence ID" value="KAJ8315906.1"/>
    <property type="molecule type" value="Genomic_DNA"/>
</dbReference>
<evidence type="ECO:0000313" key="3">
    <source>
        <dbReference type="Proteomes" id="UP001217089"/>
    </source>
</evidence>
<name>A0ABQ9FF31_TEGGR</name>
<dbReference type="Proteomes" id="UP001217089">
    <property type="component" value="Unassembled WGS sequence"/>
</dbReference>
<protein>
    <submittedName>
        <fullName evidence="2">Uncharacterized protein</fullName>
    </submittedName>
</protein>
<sequence length="466" mass="54489">MAVDVAKRGQAQNSDVSILDIVEWIEKTILLLGQVNASCLFERRMNKGIKIQRLIFHAMKMSWRMDPLCFMGISFIRWLDERSKTQKRTREMCKEMEYKQVKNFKSSTVWFQKPFRYVPSLTQEQARSGGQINKPSFRPTKCSFKTGKRNRPHSVRGASTSKANKFGVSTCQILEMANWSSESTFNHFYNRKVSNEFQNRVQSYKHKNKIYRLPATSHPAGTSKLIYGQYCKYLNLNVLGITYNVENNVNRLLIYGQYCRYLNLNVLEAVEDQLDHVERKFLHIIQRIILNSKQSYTSGITNTTMCSFTLIEIYNCYYVFMINSKRDDISAYAMPEHIQRAAKDYKRSRNDSTDHVRDDISAYAMPEHIQRAAKDYKRSRNDSTDHVCLKKDYIIKTGKQIILEVVDYSFDDKTQKTAYQSNPLSPWESGRYDGHSLSRINRYTEMLSKDYTPNSSRTLSTSTRRC</sequence>
<comment type="caution">
    <text evidence="2">The sequence shown here is derived from an EMBL/GenBank/DDBJ whole genome shotgun (WGS) entry which is preliminary data.</text>
</comment>
<evidence type="ECO:0000313" key="2">
    <source>
        <dbReference type="EMBL" id="KAJ8315906.1"/>
    </source>
</evidence>